<proteinExistence type="predicted"/>
<evidence type="ECO:0000256" key="4">
    <source>
        <dbReference type="ARBA" id="ARBA00022519"/>
    </source>
</evidence>
<keyword evidence="2" id="KW-0813">Transport</keyword>
<dbReference type="PROSITE" id="PS50893">
    <property type="entry name" value="ABC_TRANSPORTER_2"/>
    <property type="match status" value="1"/>
</dbReference>
<dbReference type="NCBIfam" id="TIGR02857">
    <property type="entry name" value="CydD"/>
    <property type="match status" value="1"/>
</dbReference>
<reference evidence="13 14" key="1">
    <citation type="submission" date="2018-01" db="EMBL/GenBank/DDBJ databases">
        <title>Whole genome analyses suggest that Burkholderia sensu lato contains two further novel genera in the rhizoxinica-symbiotica group Mycetohabitans gen. nov., and Trinickia gen. nov.: implications for the evolution of diazotrophy and nodulation in the Burkholderiaceae.</title>
        <authorList>
            <person name="Estrada-de los Santos P."/>
            <person name="Palmer M."/>
            <person name="Chavez-Ramirez B."/>
            <person name="Beukes C."/>
            <person name="Steenkamp E.T."/>
            <person name="Hirsch A.M."/>
            <person name="Manyaka P."/>
            <person name="Maluk M."/>
            <person name="Lafos M."/>
            <person name="Crook M."/>
            <person name="Gross E."/>
            <person name="Simon M.F."/>
            <person name="Bueno dos Reis Junior F."/>
            <person name="Poole P.S."/>
            <person name="Venter S.N."/>
            <person name="James E.K."/>
        </authorList>
    </citation>
    <scope>NUCLEOTIDE SEQUENCE [LARGE SCALE GENOMIC DNA]</scope>
    <source>
        <strain evidence="13 14">JPY 581</strain>
    </source>
</reference>
<evidence type="ECO:0000256" key="5">
    <source>
        <dbReference type="ARBA" id="ARBA00022692"/>
    </source>
</evidence>
<dbReference type="SMART" id="SM00382">
    <property type="entry name" value="AAA"/>
    <property type="match status" value="1"/>
</dbReference>
<dbReference type="InterPro" id="IPR011527">
    <property type="entry name" value="ABC1_TM_dom"/>
</dbReference>
<feature type="transmembrane region" description="Helical" evidence="10">
    <location>
        <begin position="171"/>
        <end position="192"/>
    </location>
</feature>
<dbReference type="GO" id="GO:0016887">
    <property type="term" value="F:ATP hydrolysis activity"/>
    <property type="evidence" value="ECO:0007669"/>
    <property type="project" value="InterPro"/>
</dbReference>
<dbReference type="InterPro" id="IPR014216">
    <property type="entry name" value="ABC_transptr_CydD"/>
</dbReference>
<evidence type="ECO:0000256" key="9">
    <source>
        <dbReference type="ARBA" id="ARBA00023136"/>
    </source>
</evidence>
<accession>A0A2N7X8P9</accession>
<sequence length="594" mass="64028">MSPSFTSQQKKTLDAWLRQLAVRIRSPLRLSVAAGFVAGLLVVAQAALLSWSVEKVVVGGASLTQVWPVLAAMLPLIALRFVAMQAAERFAFVGAATIRTQLRGELLRKIHALGPAWLQRESSGALSSHLVGGIEALEGYYARWLPNRALTALLPLAVLVVVFPVDWVSGLVLVLTAPLIPVFMILLGKDAVAANQRQWRRLARLSARFLDALSGMTTLRLFNAGRREAEVVARLSEAYRQSTMSVLRIAFLSSVALEFLSTISIAIVAVLIGFNLLYGKMHFQPAFFVLLLAPEFYLPLRTLGTHYHARMEAIGAAERIAEILAIPEPQRRGATQHLKAARGYRIRFESVSFSYGNGRPALNGLDFTAESGSMTALVGASGAGKSTALSLLLGFAYADKGHIWINDQRLQVLDEASWLANVAWVPQRAHVFVGSVLDNLLIARPDATMAMVREAAALAGADAFIAALARGYDTPLGERGAGLSGGQVQRLALARAFLKDAPVVLLDEPTAHLDARNQAQIHEVLRRLAHGRTVLVVAHRLATARLADKIVVLEAGRAVEAGAHEALLALQGAYARLVRSNTADPIGAEFATCL</sequence>
<evidence type="ECO:0000313" key="14">
    <source>
        <dbReference type="Proteomes" id="UP000235777"/>
    </source>
</evidence>
<evidence type="ECO:0000256" key="8">
    <source>
        <dbReference type="ARBA" id="ARBA00022989"/>
    </source>
</evidence>
<dbReference type="FunFam" id="3.40.50.300:FF:001001">
    <property type="entry name" value="Multidrug ABC transporter ATP-binding protein"/>
    <property type="match status" value="1"/>
</dbReference>
<evidence type="ECO:0000256" key="10">
    <source>
        <dbReference type="SAM" id="Phobius"/>
    </source>
</evidence>
<dbReference type="InterPro" id="IPR036640">
    <property type="entry name" value="ABC1_TM_sf"/>
</dbReference>
<dbReference type="Pfam" id="PF00664">
    <property type="entry name" value="ABC_membrane"/>
    <property type="match status" value="1"/>
</dbReference>
<dbReference type="Gene3D" id="3.40.50.300">
    <property type="entry name" value="P-loop containing nucleotide triphosphate hydrolases"/>
    <property type="match status" value="1"/>
</dbReference>
<dbReference type="SUPFAM" id="SSF90123">
    <property type="entry name" value="ABC transporter transmembrane region"/>
    <property type="match status" value="1"/>
</dbReference>
<organism evidence="13 14">
    <name type="scientific">Trinickia symbiotica</name>
    <dbReference type="NCBI Taxonomy" id="863227"/>
    <lineage>
        <taxon>Bacteria</taxon>
        <taxon>Pseudomonadati</taxon>
        <taxon>Pseudomonadota</taxon>
        <taxon>Betaproteobacteria</taxon>
        <taxon>Burkholderiales</taxon>
        <taxon>Burkholderiaceae</taxon>
        <taxon>Trinickia</taxon>
    </lineage>
</organism>
<dbReference type="Pfam" id="PF00005">
    <property type="entry name" value="ABC_tran"/>
    <property type="match status" value="1"/>
</dbReference>
<gene>
    <name evidence="13" type="primary">cydD</name>
    <name evidence="13" type="ORF">C0Z20_04020</name>
</gene>
<protein>
    <submittedName>
        <fullName evidence="13">Thiol reductant ABC exporter subunit CydD</fullName>
    </submittedName>
</protein>
<feature type="domain" description="ABC transporter" evidence="11">
    <location>
        <begin position="346"/>
        <end position="580"/>
    </location>
</feature>
<dbReference type="PROSITE" id="PS50929">
    <property type="entry name" value="ABC_TM1F"/>
    <property type="match status" value="1"/>
</dbReference>
<dbReference type="AlphaFoldDB" id="A0A2N7X8P9"/>
<keyword evidence="14" id="KW-1185">Reference proteome</keyword>
<evidence type="ECO:0000256" key="2">
    <source>
        <dbReference type="ARBA" id="ARBA00022448"/>
    </source>
</evidence>
<dbReference type="Proteomes" id="UP000235777">
    <property type="component" value="Unassembled WGS sequence"/>
</dbReference>
<keyword evidence="8 10" id="KW-1133">Transmembrane helix</keyword>
<evidence type="ECO:0000313" key="13">
    <source>
        <dbReference type="EMBL" id="PMS37987.1"/>
    </source>
</evidence>
<dbReference type="InterPro" id="IPR039421">
    <property type="entry name" value="Type_1_exporter"/>
</dbReference>
<dbReference type="RefSeq" id="WP_018438838.1">
    <property type="nucleotide sequence ID" value="NZ_KB890164.1"/>
</dbReference>
<keyword evidence="7" id="KW-0067">ATP-binding</keyword>
<keyword evidence="9 10" id="KW-0472">Membrane</keyword>
<evidence type="ECO:0000256" key="7">
    <source>
        <dbReference type="ARBA" id="ARBA00022840"/>
    </source>
</evidence>
<dbReference type="STRING" id="863227.GCA_000373005_00333"/>
<dbReference type="GO" id="GO:0005524">
    <property type="term" value="F:ATP binding"/>
    <property type="evidence" value="ECO:0007669"/>
    <property type="project" value="UniProtKB-KW"/>
</dbReference>
<feature type="transmembrane region" description="Helical" evidence="10">
    <location>
        <begin position="149"/>
        <end position="165"/>
    </location>
</feature>
<dbReference type="GO" id="GO:0005886">
    <property type="term" value="C:plasma membrane"/>
    <property type="evidence" value="ECO:0007669"/>
    <property type="project" value="UniProtKB-SubCell"/>
</dbReference>
<evidence type="ECO:0000256" key="6">
    <source>
        <dbReference type="ARBA" id="ARBA00022741"/>
    </source>
</evidence>
<evidence type="ECO:0000256" key="1">
    <source>
        <dbReference type="ARBA" id="ARBA00004651"/>
    </source>
</evidence>
<keyword evidence="3" id="KW-1003">Cell membrane</keyword>
<comment type="subcellular location">
    <subcellularLocation>
        <location evidence="1">Cell membrane</location>
        <topology evidence="1">Multi-pass membrane protein</topology>
    </subcellularLocation>
</comment>
<dbReference type="OrthoDB" id="9806127at2"/>
<feature type="transmembrane region" description="Helical" evidence="10">
    <location>
        <begin position="65"/>
        <end position="83"/>
    </location>
</feature>
<dbReference type="InterPro" id="IPR027417">
    <property type="entry name" value="P-loop_NTPase"/>
</dbReference>
<dbReference type="CDD" id="cd18584">
    <property type="entry name" value="ABC_6TM_AarD_CydD"/>
    <property type="match status" value="1"/>
</dbReference>
<dbReference type="InterPro" id="IPR003593">
    <property type="entry name" value="AAA+_ATPase"/>
</dbReference>
<keyword evidence="6" id="KW-0547">Nucleotide-binding</keyword>
<comment type="caution">
    <text evidence="13">The sequence shown here is derived from an EMBL/GenBank/DDBJ whole genome shotgun (WGS) entry which is preliminary data.</text>
</comment>
<dbReference type="Gene3D" id="1.20.1560.10">
    <property type="entry name" value="ABC transporter type 1, transmembrane domain"/>
    <property type="match status" value="1"/>
</dbReference>
<dbReference type="GO" id="GO:0042883">
    <property type="term" value="P:cysteine transport"/>
    <property type="evidence" value="ECO:0007669"/>
    <property type="project" value="InterPro"/>
</dbReference>
<evidence type="ECO:0000259" key="11">
    <source>
        <dbReference type="PROSITE" id="PS50893"/>
    </source>
</evidence>
<dbReference type="PANTHER" id="PTHR24221:SF590">
    <property type="entry name" value="COMPONENT LINKED WITH THE ASSEMBLY OF CYTOCHROME' TRANSPORT TRANSMEMBRANE ATP-BINDING PROTEIN ABC TRANSPORTER CYDD-RELATED"/>
    <property type="match status" value="1"/>
</dbReference>
<feature type="transmembrane region" description="Helical" evidence="10">
    <location>
        <begin position="28"/>
        <end position="53"/>
    </location>
</feature>
<evidence type="ECO:0000256" key="3">
    <source>
        <dbReference type="ARBA" id="ARBA00022475"/>
    </source>
</evidence>
<feature type="domain" description="ABC transmembrane type-1" evidence="12">
    <location>
        <begin position="30"/>
        <end position="312"/>
    </location>
</feature>
<keyword evidence="4" id="KW-0997">Cell inner membrane</keyword>
<dbReference type="PANTHER" id="PTHR24221">
    <property type="entry name" value="ATP-BINDING CASSETTE SUB-FAMILY B"/>
    <property type="match status" value="1"/>
</dbReference>
<dbReference type="InterPro" id="IPR003439">
    <property type="entry name" value="ABC_transporter-like_ATP-bd"/>
</dbReference>
<feature type="transmembrane region" description="Helical" evidence="10">
    <location>
        <begin position="249"/>
        <end position="277"/>
    </location>
</feature>
<name>A0A2N7X8P9_9BURK</name>
<keyword evidence="5 10" id="KW-0812">Transmembrane</keyword>
<dbReference type="EMBL" id="PNYC01000002">
    <property type="protein sequence ID" value="PMS37987.1"/>
    <property type="molecule type" value="Genomic_DNA"/>
</dbReference>
<dbReference type="SUPFAM" id="SSF52540">
    <property type="entry name" value="P-loop containing nucleoside triphosphate hydrolases"/>
    <property type="match status" value="1"/>
</dbReference>
<dbReference type="GO" id="GO:0140359">
    <property type="term" value="F:ABC-type transporter activity"/>
    <property type="evidence" value="ECO:0007669"/>
    <property type="project" value="InterPro"/>
</dbReference>
<evidence type="ECO:0000259" key="12">
    <source>
        <dbReference type="PROSITE" id="PS50929"/>
    </source>
</evidence>